<name>A0ABQ8J9N2_DERPT</name>
<comment type="caution">
    <text evidence="1">The sequence shown here is derived from an EMBL/GenBank/DDBJ whole genome shotgun (WGS) entry which is preliminary data.</text>
</comment>
<protein>
    <submittedName>
        <fullName evidence="1">Uncharacterized protein</fullName>
    </submittedName>
</protein>
<proteinExistence type="predicted"/>
<evidence type="ECO:0000313" key="2">
    <source>
        <dbReference type="Proteomes" id="UP000887458"/>
    </source>
</evidence>
<dbReference type="EMBL" id="NJHN03000060">
    <property type="protein sequence ID" value="KAH9419318.1"/>
    <property type="molecule type" value="Genomic_DNA"/>
</dbReference>
<reference evidence="1 2" key="1">
    <citation type="journal article" date="2018" name="J. Allergy Clin. Immunol.">
        <title>High-quality assembly of Dermatophagoides pteronyssinus genome and transcriptome reveals a wide range of novel allergens.</title>
        <authorList>
            <person name="Liu X.Y."/>
            <person name="Yang K.Y."/>
            <person name="Wang M.Q."/>
            <person name="Kwok J.S."/>
            <person name="Zeng X."/>
            <person name="Yang Z."/>
            <person name="Xiao X.J."/>
            <person name="Lau C.P."/>
            <person name="Li Y."/>
            <person name="Huang Z.M."/>
            <person name="Ba J.G."/>
            <person name="Yim A.K."/>
            <person name="Ouyang C.Y."/>
            <person name="Ngai S.M."/>
            <person name="Chan T.F."/>
            <person name="Leung E.L."/>
            <person name="Liu L."/>
            <person name="Liu Z.G."/>
            <person name="Tsui S.K."/>
        </authorList>
    </citation>
    <scope>NUCLEOTIDE SEQUENCE [LARGE SCALE GENOMIC DNA]</scope>
    <source>
        <strain evidence="1">Derp</strain>
    </source>
</reference>
<dbReference type="Proteomes" id="UP000887458">
    <property type="component" value="Unassembled WGS sequence"/>
</dbReference>
<sequence>MVKIKAIHYPATAWRHLVNFHFQMFPYFFLFIDHRRMKIQVHVWLHANKKEKLRLNLNFFSNTKCQLFIQPFCILKMYEKLSCKAMAVNNNNNNEFIIENNVYMIEIIINHNH</sequence>
<reference evidence="1 2" key="2">
    <citation type="journal article" date="2022" name="Mol. Biol. Evol.">
        <title>Comparative Genomics Reveals Insights into the Divergent Evolution of Astigmatic Mites and Household Pest Adaptations.</title>
        <authorList>
            <person name="Xiong Q."/>
            <person name="Wan A.T."/>
            <person name="Liu X."/>
            <person name="Fung C.S."/>
            <person name="Xiao X."/>
            <person name="Malainual N."/>
            <person name="Hou J."/>
            <person name="Wang L."/>
            <person name="Wang M."/>
            <person name="Yang K.Y."/>
            <person name="Cui Y."/>
            <person name="Leung E.L."/>
            <person name="Nong W."/>
            <person name="Shin S.K."/>
            <person name="Au S.W."/>
            <person name="Jeong K.Y."/>
            <person name="Chew F.T."/>
            <person name="Hui J.H."/>
            <person name="Leung T.F."/>
            <person name="Tungtrongchitr A."/>
            <person name="Zhong N."/>
            <person name="Liu Z."/>
            <person name="Tsui S.K."/>
        </authorList>
    </citation>
    <scope>NUCLEOTIDE SEQUENCE [LARGE SCALE GENOMIC DNA]</scope>
    <source>
        <strain evidence="1">Derp</strain>
    </source>
</reference>
<keyword evidence="2" id="KW-1185">Reference proteome</keyword>
<organism evidence="1 2">
    <name type="scientific">Dermatophagoides pteronyssinus</name>
    <name type="common">European house dust mite</name>
    <dbReference type="NCBI Taxonomy" id="6956"/>
    <lineage>
        <taxon>Eukaryota</taxon>
        <taxon>Metazoa</taxon>
        <taxon>Ecdysozoa</taxon>
        <taxon>Arthropoda</taxon>
        <taxon>Chelicerata</taxon>
        <taxon>Arachnida</taxon>
        <taxon>Acari</taxon>
        <taxon>Acariformes</taxon>
        <taxon>Sarcoptiformes</taxon>
        <taxon>Astigmata</taxon>
        <taxon>Psoroptidia</taxon>
        <taxon>Analgoidea</taxon>
        <taxon>Pyroglyphidae</taxon>
        <taxon>Dermatophagoidinae</taxon>
        <taxon>Dermatophagoides</taxon>
    </lineage>
</organism>
<evidence type="ECO:0000313" key="1">
    <source>
        <dbReference type="EMBL" id="KAH9419318.1"/>
    </source>
</evidence>
<accession>A0ABQ8J9N2</accession>
<gene>
    <name evidence="1" type="ORF">DERP_005826</name>
</gene>